<evidence type="ECO:0000256" key="1">
    <source>
        <dbReference type="SAM" id="MobiDB-lite"/>
    </source>
</evidence>
<reference evidence="2 3" key="1">
    <citation type="submission" date="2020-07" db="EMBL/GenBank/DDBJ databases">
        <title>Comparative genomics of pyrophilous fungi reveals a link between fire events and developmental genes.</title>
        <authorList>
            <consortium name="DOE Joint Genome Institute"/>
            <person name="Steindorff A.S."/>
            <person name="Carver A."/>
            <person name="Calhoun S."/>
            <person name="Stillman K."/>
            <person name="Liu H."/>
            <person name="Lipzen A."/>
            <person name="Pangilinan J."/>
            <person name="Labutti K."/>
            <person name="Bruns T.D."/>
            <person name="Grigoriev I.V."/>
        </authorList>
    </citation>
    <scope>NUCLEOTIDE SEQUENCE [LARGE SCALE GENOMIC DNA]</scope>
    <source>
        <strain evidence="2 3">CBS 144469</strain>
    </source>
</reference>
<proteinExistence type="predicted"/>
<name>A0A8H6HZV0_9AGAR</name>
<feature type="region of interest" description="Disordered" evidence="1">
    <location>
        <begin position="71"/>
        <end position="90"/>
    </location>
</feature>
<feature type="compositionally biased region" description="Low complexity" evidence="1">
    <location>
        <begin position="134"/>
        <end position="147"/>
    </location>
</feature>
<feature type="region of interest" description="Disordered" evidence="1">
    <location>
        <begin position="223"/>
        <end position="256"/>
    </location>
</feature>
<evidence type="ECO:0000313" key="3">
    <source>
        <dbReference type="Proteomes" id="UP000521943"/>
    </source>
</evidence>
<dbReference type="EMBL" id="JACGCI010000026">
    <property type="protein sequence ID" value="KAF6756315.1"/>
    <property type="molecule type" value="Genomic_DNA"/>
</dbReference>
<feature type="compositionally biased region" description="Polar residues" evidence="1">
    <location>
        <begin position="230"/>
        <end position="251"/>
    </location>
</feature>
<feature type="region of interest" description="Disordered" evidence="1">
    <location>
        <begin position="1"/>
        <end position="41"/>
    </location>
</feature>
<dbReference type="AlphaFoldDB" id="A0A8H6HZV0"/>
<organism evidence="2 3">
    <name type="scientific">Ephemerocybe angulata</name>
    <dbReference type="NCBI Taxonomy" id="980116"/>
    <lineage>
        <taxon>Eukaryota</taxon>
        <taxon>Fungi</taxon>
        <taxon>Dikarya</taxon>
        <taxon>Basidiomycota</taxon>
        <taxon>Agaricomycotina</taxon>
        <taxon>Agaricomycetes</taxon>
        <taxon>Agaricomycetidae</taxon>
        <taxon>Agaricales</taxon>
        <taxon>Agaricineae</taxon>
        <taxon>Psathyrellaceae</taxon>
        <taxon>Ephemerocybe</taxon>
    </lineage>
</organism>
<keyword evidence="3" id="KW-1185">Reference proteome</keyword>
<dbReference type="OrthoDB" id="3067930at2759"/>
<protein>
    <submittedName>
        <fullName evidence="2">Uncharacterized protein</fullName>
    </submittedName>
</protein>
<gene>
    <name evidence="2" type="ORF">DFP72DRAFT_283453</name>
</gene>
<comment type="caution">
    <text evidence="2">The sequence shown here is derived from an EMBL/GenBank/DDBJ whole genome shotgun (WGS) entry which is preliminary data.</text>
</comment>
<feature type="region of interest" description="Disordered" evidence="1">
    <location>
        <begin position="131"/>
        <end position="155"/>
    </location>
</feature>
<evidence type="ECO:0000313" key="2">
    <source>
        <dbReference type="EMBL" id="KAF6756315.1"/>
    </source>
</evidence>
<accession>A0A8H6HZV0</accession>
<feature type="compositionally biased region" description="Basic and acidic residues" evidence="1">
    <location>
        <begin position="24"/>
        <end position="41"/>
    </location>
</feature>
<dbReference type="Proteomes" id="UP000521943">
    <property type="component" value="Unassembled WGS sequence"/>
</dbReference>
<sequence length="447" mass="50608">MLYQRQRAAQPLPRYPTPKATTSTRREHVEPVEDRDSETRNSDLTFAVIWDPENGALESFSGESLGRLTTYSSDERDLPPPVPHKSNSVSLRAHAWQTRFDRTRRLVARTEHPMNAYRARDPSMLFSDSDSIISSPETTQTETSETTNNPYSLNRPRERVNYQRPYAIPHTPSSELTFAAIWDPNKGFCTLRDGKLIPVSNTPPRPEKRPSKLLYDDFDYSDGGWEMQTDESTQVATPPDSHNVSLATSPSDSDDGYVFRPSESQPFDYPAQYATFCDSPELDGSKTKLPQEKKYTEDEGFFDSFQEHPDCDPHLNSRFSTTTFYTSTSRYLNADLSTPGANSLLFPSIAPAEADSEVKNTKRRSFTFPRQTDTMFLKPMIPRKVSLPASAFPPSRDQPIGQVPGSFKIQTPSMPRLSQVLKAPWAKRRPVPGEEKWVLIDVRPIGK</sequence>